<dbReference type="RefSeq" id="WP_232891126.1">
    <property type="nucleotide sequence ID" value="NZ_JAJSPM010000009.1"/>
</dbReference>
<evidence type="ECO:0000313" key="1">
    <source>
        <dbReference type="EMBL" id="MCE3533292.1"/>
    </source>
</evidence>
<gene>
    <name evidence="1" type="ORF">LXO92_13000</name>
</gene>
<dbReference type="EMBL" id="JAJTND010000005">
    <property type="protein sequence ID" value="MCE3533292.1"/>
    <property type="molecule type" value="Genomic_DNA"/>
</dbReference>
<sequence length="200" mass="22988">MVLTVTPINAKHRRLIRQIHEFNKIPEEDVVQRLFYLQKINYFINSIPISEGEFKWLAASGPKSWRAHLESHGINPHGSFFFKGIQFAKAVAAQAPALLIPSGLEDEIKGKNIYQLMQERDVLLRSANFNEIKERFLAISARLSVLAEKDSILKKNLDDHAQILRLAKSICQSGKFIRYCKRTKRSAPTKNADVTEYYFN</sequence>
<comment type="caution">
    <text evidence="1">The sequence shown here is derived from an EMBL/GenBank/DDBJ whole genome shotgun (WGS) entry which is preliminary data.</text>
</comment>
<accession>A0ABS8X7S6</accession>
<protein>
    <submittedName>
        <fullName evidence="1">Uncharacterized protein</fullName>
    </submittedName>
</protein>
<evidence type="ECO:0000313" key="2">
    <source>
        <dbReference type="Proteomes" id="UP001320170"/>
    </source>
</evidence>
<name>A0ABS8X7S6_9GAMM</name>
<reference evidence="1 2" key="1">
    <citation type="journal article" date="2024" name="Pathogens">
        <title>Characterization of a Novel Species of Legionella Isolated from a Healthcare Facility: Legionella resiliens sp. nov.</title>
        <authorList>
            <person name="Cristino S."/>
            <person name="Pascale M.R."/>
            <person name="Marino F."/>
            <person name="Derelitto C."/>
            <person name="Salaris S."/>
            <person name="Orsini M."/>
            <person name="Squarzoni S."/>
            <person name="Grottola A."/>
            <person name="Girolamini L."/>
        </authorList>
    </citation>
    <scope>NUCLEOTIDE SEQUENCE [LARGE SCALE GENOMIC DNA]</scope>
    <source>
        <strain evidence="1 2">8cVS16</strain>
    </source>
</reference>
<dbReference type="Proteomes" id="UP001320170">
    <property type="component" value="Unassembled WGS sequence"/>
</dbReference>
<proteinExistence type="predicted"/>
<organism evidence="1 2">
    <name type="scientific">Legionella resiliens</name>
    <dbReference type="NCBI Taxonomy" id="2905958"/>
    <lineage>
        <taxon>Bacteria</taxon>
        <taxon>Pseudomonadati</taxon>
        <taxon>Pseudomonadota</taxon>
        <taxon>Gammaproteobacteria</taxon>
        <taxon>Legionellales</taxon>
        <taxon>Legionellaceae</taxon>
        <taxon>Legionella</taxon>
    </lineage>
</organism>
<keyword evidence="2" id="KW-1185">Reference proteome</keyword>